<dbReference type="AlphaFoldDB" id="A0A1G2Q1Y1"/>
<sequence length="141" mass="16451">MELTLIWFIWVFLWFVLRPWLIRLNSKSSDKLNITAIKEYLYDKIDFANRFDIGSTFSRGDYIVVYNKLQNNGFVGEKLVISNHPLKGKSHEIVMEYLNDDIIVVKLDNQTMDSDLSVDNDRSAHKILELGQRAFKGKPIP</sequence>
<evidence type="ECO:0000313" key="2">
    <source>
        <dbReference type="EMBL" id="OHA54588.1"/>
    </source>
</evidence>
<organism evidence="2 3">
    <name type="scientific">Candidatus Veblenbacteria bacterium RIFOXYA2_FULL_43_9</name>
    <dbReference type="NCBI Taxonomy" id="1802425"/>
    <lineage>
        <taxon>Bacteria</taxon>
        <taxon>Candidatus Vebleniibacteriota</taxon>
    </lineage>
</organism>
<keyword evidence="1" id="KW-0472">Membrane</keyword>
<feature type="transmembrane region" description="Helical" evidence="1">
    <location>
        <begin position="6"/>
        <end position="22"/>
    </location>
</feature>
<comment type="caution">
    <text evidence="2">The sequence shown here is derived from an EMBL/GenBank/DDBJ whole genome shotgun (WGS) entry which is preliminary data.</text>
</comment>
<proteinExistence type="predicted"/>
<evidence type="ECO:0000256" key="1">
    <source>
        <dbReference type="SAM" id="Phobius"/>
    </source>
</evidence>
<keyword evidence="1" id="KW-0812">Transmembrane</keyword>
<protein>
    <submittedName>
        <fullName evidence="2">Uncharacterized protein</fullName>
    </submittedName>
</protein>
<accession>A0A1G2Q1Y1</accession>
<evidence type="ECO:0000313" key="3">
    <source>
        <dbReference type="Proteomes" id="UP000178936"/>
    </source>
</evidence>
<name>A0A1G2Q1Y1_9BACT</name>
<dbReference type="EMBL" id="MHTB01000044">
    <property type="protein sequence ID" value="OHA54588.1"/>
    <property type="molecule type" value="Genomic_DNA"/>
</dbReference>
<dbReference type="Proteomes" id="UP000178936">
    <property type="component" value="Unassembled WGS sequence"/>
</dbReference>
<keyword evidence="1" id="KW-1133">Transmembrane helix</keyword>
<gene>
    <name evidence="2" type="ORF">A2226_00265</name>
</gene>
<reference evidence="2 3" key="1">
    <citation type="journal article" date="2016" name="Nat. Commun.">
        <title>Thousands of microbial genomes shed light on interconnected biogeochemical processes in an aquifer system.</title>
        <authorList>
            <person name="Anantharaman K."/>
            <person name="Brown C.T."/>
            <person name="Hug L.A."/>
            <person name="Sharon I."/>
            <person name="Castelle C.J."/>
            <person name="Probst A.J."/>
            <person name="Thomas B.C."/>
            <person name="Singh A."/>
            <person name="Wilkins M.J."/>
            <person name="Karaoz U."/>
            <person name="Brodie E.L."/>
            <person name="Williams K.H."/>
            <person name="Hubbard S.S."/>
            <person name="Banfield J.F."/>
        </authorList>
    </citation>
    <scope>NUCLEOTIDE SEQUENCE [LARGE SCALE GENOMIC DNA]</scope>
</reference>